<dbReference type="GO" id="GO:0005829">
    <property type="term" value="C:cytosol"/>
    <property type="evidence" value="ECO:0007669"/>
    <property type="project" value="TreeGrafter"/>
</dbReference>
<dbReference type="InterPro" id="IPR008040">
    <property type="entry name" value="Hydant_A_N"/>
</dbReference>
<dbReference type="InterPro" id="IPR045079">
    <property type="entry name" value="Oxoprolinase-like"/>
</dbReference>
<evidence type="ECO:0000259" key="1">
    <source>
        <dbReference type="Pfam" id="PF01968"/>
    </source>
</evidence>
<dbReference type="GO" id="GO:0006749">
    <property type="term" value="P:glutathione metabolic process"/>
    <property type="evidence" value="ECO:0007669"/>
    <property type="project" value="TreeGrafter"/>
</dbReference>
<dbReference type="SUPFAM" id="SSF53067">
    <property type="entry name" value="Actin-like ATPase domain"/>
    <property type="match status" value="1"/>
</dbReference>
<dbReference type="AlphaFoldDB" id="A0A540VD94"/>
<dbReference type="InParanoid" id="A0A540VD94"/>
<proteinExistence type="predicted"/>
<dbReference type="InterPro" id="IPR043129">
    <property type="entry name" value="ATPase_NBD"/>
</dbReference>
<dbReference type="PANTHER" id="PTHR11365:SF23">
    <property type="entry name" value="HYPOTHETICAL 5-OXOPROLINASE (EUROFUNG)-RELATED"/>
    <property type="match status" value="1"/>
</dbReference>
<keyword evidence="4" id="KW-1185">Reference proteome</keyword>
<evidence type="ECO:0000313" key="4">
    <source>
        <dbReference type="Proteomes" id="UP000317371"/>
    </source>
</evidence>
<organism evidence="3 4">
    <name type="scientific">Litorilinea aerophila</name>
    <dbReference type="NCBI Taxonomy" id="1204385"/>
    <lineage>
        <taxon>Bacteria</taxon>
        <taxon>Bacillati</taxon>
        <taxon>Chloroflexota</taxon>
        <taxon>Caldilineae</taxon>
        <taxon>Caldilineales</taxon>
        <taxon>Caldilineaceae</taxon>
        <taxon>Litorilinea</taxon>
    </lineage>
</organism>
<dbReference type="RefSeq" id="WP_141610966.1">
    <property type="nucleotide sequence ID" value="NZ_VIGC02000020.1"/>
</dbReference>
<accession>A0A540VD94</accession>
<protein>
    <submittedName>
        <fullName evidence="3">Methylhydantoinase</fullName>
    </submittedName>
</protein>
<name>A0A540VD94_9CHLR</name>
<feature type="domain" description="Hydantoinase A/oxoprolinase" evidence="1">
    <location>
        <begin position="194"/>
        <end position="502"/>
    </location>
</feature>
<sequence length="700" mass="73583">MRRVRIGIDVGGTFTKAVAVDALSFELIGQAVVPTTHGADEGVAAGVVAALHRLLERYTIAPEEVALVAHSTTQAVNALLEGDTATVGILGMGRGDDVLEAARRTRVDTITLAPGKVLRTLHLFIDTTHGLPPETAQAAVARLVDQGAQAIVASEAFSVEDPRHEQTVLAVAAEMGIPAVAAHQLTGAYGLEVRTVTAAINAALLPRMLETAILVEESLRRSGLHAPLMVMRGDGGLADIETMRQRPILTLFSGPSASLAGALLAGHVVFAAFLEVGGTSSNISLIRHGMPTLQHVRVMSHPTCVQALDVRVQGVAGGSMIRLGTRGPQDVGPRSAHIAGLPYACFDPRLADAGQLRIETVAPTPGDPDDYAALADGEGNRWALTLTCAANALGLVPPNAYARGDRPAAQRAFQVLGHHWGIPGEEAARRVLNRAADRVAEAILLLVREYQVPRDRLVLVGGGGGAGALVPAVAERLEAPYRLVPHAEVISSLGDALASVREVVERPRGTGENAQELARAARAAAVRAGAAPDSISVTVEQDEERGVIRAVATGHAALMAPAQAARLSPQEAQRIAAEGLGVAVERLQQVVNSDTFHVFRAPRRWLRGPRLAVVDVRGAVRTCSGNAQVLAGTPSQVLQQVTEALAGNILWRELPDVQLLVDGQWIHVSQPEATNSQLLDTLRTMLESLDEQEVIAIVGG</sequence>
<dbReference type="InterPro" id="IPR002821">
    <property type="entry name" value="Hydantoinase_A"/>
</dbReference>
<dbReference type="Proteomes" id="UP000317371">
    <property type="component" value="Unassembled WGS sequence"/>
</dbReference>
<dbReference type="EMBL" id="VIGC01000020">
    <property type="protein sequence ID" value="TQE94741.1"/>
    <property type="molecule type" value="Genomic_DNA"/>
</dbReference>
<comment type="caution">
    <text evidence="3">The sequence shown here is derived from an EMBL/GenBank/DDBJ whole genome shotgun (WGS) entry which is preliminary data.</text>
</comment>
<reference evidence="3 4" key="1">
    <citation type="submission" date="2019-06" db="EMBL/GenBank/DDBJ databases">
        <title>Genome sequence of Litorilinea aerophila BAA-2444.</title>
        <authorList>
            <person name="Maclea K.S."/>
            <person name="Maurais E.G."/>
            <person name="Iannazzi L.C."/>
        </authorList>
    </citation>
    <scope>NUCLEOTIDE SEQUENCE [LARGE SCALE GENOMIC DNA]</scope>
    <source>
        <strain evidence="3 4">ATCC BAA-2444</strain>
    </source>
</reference>
<gene>
    <name evidence="3" type="ORF">FKZ61_15025</name>
</gene>
<evidence type="ECO:0000259" key="2">
    <source>
        <dbReference type="Pfam" id="PF05378"/>
    </source>
</evidence>
<dbReference type="Pfam" id="PF05378">
    <property type="entry name" value="Hydant_A_N"/>
    <property type="match status" value="1"/>
</dbReference>
<evidence type="ECO:0000313" key="3">
    <source>
        <dbReference type="EMBL" id="TQE94741.1"/>
    </source>
</evidence>
<feature type="domain" description="Hydantoinase/oxoprolinase N-terminal" evidence="2">
    <location>
        <begin position="5"/>
        <end position="175"/>
    </location>
</feature>
<dbReference type="Pfam" id="PF01968">
    <property type="entry name" value="Hydantoinase_A"/>
    <property type="match status" value="1"/>
</dbReference>
<dbReference type="GO" id="GO:0017168">
    <property type="term" value="F:5-oxoprolinase (ATP-hydrolyzing) activity"/>
    <property type="evidence" value="ECO:0007669"/>
    <property type="project" value="TreeGrafter"/>
</dbReference>
<dbReference type="Gene3D" id="3.30.420.40">
    <property type="match status" value="1"/>
</dbReference>
<dbReference type="OrthoDB" id="9768323at2"/>
<dbReference type="PANTHER" id="PTHR11365">
    <property type="entry name" value="5-OXOPROLINASE RELATED"/>
    <property type="match status" value="1"/>
</dbReference>